<sequence length="118" mass="13538">MKKIYYLATCDTCKKIMEDAGISAQSGFQLQDIRTEKITPQQLSEMKQLAGSYEALFSRRALLYKELGLKDKKLTESDYRDYILKQDTFLKRPVVIVGDRIFIGSEKKNVEALTAFLS</sequence>
<evidence type="ECO:0000313" key="3">
    <source>
        <dbReference type="EMBL" id="MCD2423958.1"/>
    </source>
</evidence>
<dbReference type="InterPro" id="IPR006660">
    <property type="entry name" value="Arsenate_reductase-like"/>
</dbReference>
<evidence type="ECO:0000313" key="4">
    <source>
        <dbReference type="Proteomes" id="UP001199816"/>
    </source>
</evidence>
<dbReference type="EMBL" id="JAJNEC010000005">
    <property type="protein sequence ID" value="MCD2423958.1"/>
    <property type="molecule type" value="Genomic_DNA"/>
</dbReference>
<dbReference type="PROSITE" id="PS51353">
    <property type="entry name" value="ARSC"/>
    <property type="match status" value="1"/>
</dbReference>
<dbReference type="PANTHER" id="PTHR30041:SF8">
    <property type="entry name" value="PROTEIN YFFB"/>
    <property type="match status" value="1"/>
</dbReference>
<dbReference type="Pfam" id="PF03960">
    <property type="entry name" value="ArsC"/>
    <property type="match status" value="1"/>
</dbReference>
<dbReference type="Proteomes" id="UP001199816">
    <property type="component" value="Unassembled WGS sequence"/>
</dbReference>
<comment type="similarity">
    <text evidence="1 2">Belongs to the ArsC family.</text>
</comment>
<dbReference type="InterPro" id="IPR036249">
    <property type="entry name" value="Thioredoxin-like_sf"/>
</dbReference>
<dbReference type="PANTHER" id="PTHR30041">
    <property type="entry name" value="ARSENATE REDUCTASE"/>
    <property type="match status" value="1"/>
</dbReference>
<comment type="caution">
    <text evidence="3">The sequence shown here is derived from an EMBL/GenBank/DDBJ whole genome shotgun (WGS) entry which is preliminary data.</text>
</comment>
<evidence type="ECO:0000256" key="2">
    <source>
        <dbReference type="PROSITE-ProRule" id="PRU01282"/>
    </source>
</evidence>
<evidence type="ECO:0008006" key="5">
    <source>
        <dbReference type="Google" id="ProtNLM"/>
    </source>
</evidence>
<gene>
    <name evidence="3" type="ORF">LQ567_14365</name>
</gene>
<reference evidence="3 4" key="1">
    <citation type="submission" date="2021-11" db="EMBL/GenBank/DDBJ databases">
        <title>Genomic of Niabella pedocola.</title>
        <authorList>
            <person name="Wu T."/>
        </authorList>
    </citation>
    <scope>NUCLEOTIDE SEQUENCE [LARGE SCALE GENOMIC DNA]</scope>
    <source>
        <strain evidence="3 4">JCM 31011</strain>
    </source>
</reference>
<dbReference type="SUPFAM" id="SSF52833">
    <property type="entry name" value="Thioredoxin-like"/>
    <property type="match status" value="1"/>
</dbReference>
<protein>
    <recommendedName>
        <fullName evidence="5">Arsenate reductase</fullName>
    </recommendedName>
</protein>
<name>A0ABS8PSA7_9BACT</name>
<proteinExistence type="inferred from homology"/>
<dbReference type="RefSeq" id="WP_231005215.1">
    <property type="nucleotide sequence ID" value="NZ_JAJNEC010000005.1"/>
</dbReference>
<evidence type="ECO:0000256" key="1">
    <source>
        <dbReference type="ARBA" id="ARBA00007198"/>
    </source>
</evidence>
<organism evidence="3 4">
    <name type="scientific">Niabella pedocola</name>
    <dbReference type="NCBI Taxonomy" id="1752077"/>
    <lineage>
        <taxon>Bacteria</taxon>
        <taxon>Pseudomonadati</taxon>
        <taxon>Bacteroidota</taxon>
        <taxon>Chitinophagia</taxon>
        <taxon>Chitinophagales</taxon>
        <taxon>Chitinophagaceae</taxon>
        <taxon>Niabella</taxon>
    </lineage>
</organism>
<dbReference type="Gene3D" id="3.40.30.10">
    <property type="entry name" value="Glutaredoxin"/>
    <property type="match status" value="1"/>
</dbReference>
<keyword evidence="4" id="KW-1185">Reference proteome</keyword>
<accession>A0ABS8PSA7</accession>